<evidence type="ECO:0000313" key="1">
    <source>
        <dbReference type="EMBL" id="XPC85449.1"/>
    </source>
</evidence>
<dbReference type="EMBL" id="CP179465">
    <property type="protein sequence ID" value="XPC85449.1"/>
    <property type="molecule type" value="Genomic_DNA"/>
</dbReference>
<gene>
    <name evidence="1" type="ORF">QIA18_04895</name>
</gene>
<dbReference type="Proteomes" id="UP001304851">
    <property type="component" value="Plasmid lp28-4"/>
</dbReference>
<keyword evidence="1" id="KW-0614">Plasmid</keyword>
<keyword evidence="2" id="KW-1185">Reference proteome</keyword>
<accession>A0ACD5GKA9</accession>
<protein>
    <submittedName>
        <fullName evidence="1">Virulence associated lipoprotein</fullName>
    </submittedName>
</protein>
<keyword evidence="1" id="KW-0449">Lipoprotein</keyword>
<proteinExistence type="predicted"/>
<sequence>MKYYIIAIIFGFLFLACRSDPSINQEDSKYPSNKLGVEQDLNIKTKNLLLNDLRDSIETTYTYKEKYIKEMEKEPSDQYGVAAFKRMDWGEGTEDISDNTERSIKFRRHAYIILSALDIDELKEFSDIVTNKSVPVGDIFSSFGVLGDIIDTVSDHLHSKKDKLNKLDISDLKTLKNSFDKILSTVESVSVMSKQLVLDYENNKNFIKTNTNELESYLMKLNNQFKEKADEAEKLQKFIMSIYSP</sequence>
<reference evidence="1" key="1">
    <citation type="submission" date="2024-11" db="EMBL/GenBank/DDBJ databases">
        <title>Sequencing of Borrelia variable plasmids from multiple Borrelia sensu lato isolates.</title>
        <authorList>
            <person name="Mongodin E.F."/>
            <person name="Rudenko N."/>
            <person name="Fraser C.M."/>
            <person name="Schutzer S."/>
            <person name="Luft B."/>
            <person name="Morgan R."/>
            <person name="Casjens S."/>
            <person name="Qiu W."/>
        </authorList>
    </citation>
    <scope>NUCLEOTIDE SEQUENCE</scope>
    <source>
        <strain evidence="1">SCGT-18</strain>
    </source>
</reference>
<evidence type="ECO:0000313" key="2">
    <source>
        <dbReference type="Proteomes" id="UP001304851"/>
    </source>
</evidence>
<geneLocation type="plasmid" evidence="1 2">
    <name>lp28-4</name>
</geneLocation>
<name>A0ACD5GKA9_9SPIR</name>
<organism evidence="1 2">
    <name type="scientific">Borreliella carolinensis</name>
    <dbReference type="NCBI Taxonomy" id="478174"/>
    <lineage>
        <taxon>Bacteria</taxon>
        <taxon>Pseudomonadati</taxon>
        <taxon>Spirochaetota</taxon>
        <taxon>Spirochaetia</taxon>
        <taxon>Spirochaetales</taxon>
        <taxon>Borreliaceae</taxon>
        <taxon>Borreliella</taxon>
    </lineage>
</organism>